<evidence type="ECO:0000256" key="11">
    <source>
        <dbReference type="ARBA" id="ARBA00023136"/>
    </source>
</evidence>
<sequence length="729" mass="79106">MPLFNWHGAGQVKQKKKNERYPKKKRNAAIVGLGTALCLASGAAAAQQAANAAAAAEVLVGATVVVNGQALRDSDKARARLDQIAGTASVVKQADVERGRSANAEDVLAYQPGVFAAATSGNGANKISIRGSGLNAFYQGYSLGIKYLYDGLPITGPGGTQEDLLTLNGLDYTEVLNGANAFSYAALSLGGAINFVTHTGRSAPGTSVSAEAGSHGYRKFGLGTGGVSADNKTDYYLAYFYNERDGFQRDTPNSGNEYVLNLGHEFSNRVETRLTVRHRNEELRNGSTITLAQLEADPRQNNSTTSARKKTGTTLITSKTTFTLDARSKLELGLAYNDYPLDNGWRYSTTPQDWRSTDGSVSLRYLRTGDTLFGKRSDTTVAFSDTRLLHGDVKAYDQDLASAVRTTERQYTVYTGSRDTVLSVANELQLSDELALSTGLSLIEVDRDAHIDRTILTTTESFPRAVRYNEHAVAPRVGLRYQATPDLVVFGNVSRSIDPPVTWQMGSTGVPYIRPLKPQKATTAEIGLRAGGDSHEGTLSLYRSWISGELLSTVVRQASQGVDALIANANAGKTIHQGIEAALTSRLWTSAEGSRLSYRQAYTFSDFYYRDDPRYGGNELPSLPRHVYQGELLFQQAGGFYAGLNTRALSGYYVDYANSLKAPSAVIWAAKFGYEDPAKKWKAYLDFRNLGDKHYASAANTVDNARGRDSANFYPGDGFSVYSGVVFRF</sequence>
<evidence type="ECO:0000313" key="19">
    <source>
        <dbReference type="EMBL" id="QBI03835.1"/>
    </source>
</evidence>
<accession>A0ABX5RYT8</accession>
<dbReference type="Proteomes" id="UP000292307">
    <property type="component" value="Chromosome"/>
</dbReference>
<keyword evidence="7" id="KW-0732">Signal</keyword>
<evidence type="ECO:0000256" key="2">
    <source>
        <dbReference type="ARBA" id="ARBA00009810"/>
    </source>
</evidence>
<feature type="domain" description="TonB-dependent receptor plug" evidence="18">
    <location>
        <begin position="82"/>
        <end position="192"/>
    </location>
</feature>
<dbReference type="Pfam" id="PF00593">
    <property type="entry name" value="TonB_dep_Rec_b-barrel"/>
    <property type="match status" value="1"/>
</dbReference>
<keyword evidence="11 14" id="KW-0472">Membrane</keyword>
<evidence type="ECO:0000259" key="17">
    <source>
        <dbReference type="Pfam" id="PF00593"/>
    </source>
</evidence>
<name>A0ABX5RYT8_9BURK</name>
<evidence type="ECO:0000256" key="7">
    <source>
        <dbReference type="ARBA" id="ARBA00022729"/>
    </source>
</evidence>
<dbReference type="SUPFAM" id="SSF56935">
    <property type="entry name" value="Porins"/>
    <property type="match status" value="1"/>
</dbReference>
<dbReference type="InterPro" id="IPR012910">
    <property type="entry name" value="Plug_dom"/>
</dbReference>
<dbReference type="Gene3D" id="2.170.130.10">
    <property type="entry name" value="TonB-dependent receptor, plug domain"/>
    <property type="match status" value="1"/>
</dbReference>
<organism evidence="19 20">
    <name type="scientific">Pseudoduganella albidiflava</name>
    <dbReference type="NCBI Taxonomy" id="321983"/>
    <lineage>
        <taxon>Bacteria</taxon>
        <taxon>Pseudomonadati</taxon>
        <taxon>Pseudomonadota</taxon>
        <taxon>Betaproteobacteria</taxon>
        <taxon>Burkholderiales</taxon>
        <taxon>Oxalobacteraceae</taxon>
        <taxon>Telluria group</taxon>
        <taxon>Pseudoduganella</taxon>
    </lineage>
</organism>
<evidence type="ECO:0000256" key="13">
    <source>
        <dbReference type="ARBA" id="ARBA00023237"/>
    </source>
</evidence>
<dbReference type="PANTHER" id="PTHR32552:SF68">
    <property type="entry name" value="FERRICHROME OUTER MEMBRANE TRANSPORTER_PHAGE RECEPTOR"/>
    <property type="match status" value="1"/>
</dbReference>
<keyword evidence="8" id="KW-0408">Iron</keyword>
<evidence type="ECO:0000256" key="8">
    <source>
        <dbReference type="ARBA" id="ARBA00023004"/>
    </source>
</evidence>
<evidence type="ECO:0000313" key="20">
    <source>
        <dbReference type="Proteomes" id="UP000292307"/>
    </source>
</evidence>
<dbReference type="InterPro" id="IPR039426">
    <property type="entry name" value="TonB-dep_rcpt-like"/>
</dbReference>
<keyword evidence="20" id="KW-1185">Reference proteome</keyword>
<keyword evidence="4 14" id="KW-1134">Transmembrane beta strand</keyword>
<dbReference type="EMBL" id="CP036401">
    <property type="protein sequence ID" value="QBI03835.1"/>
    <property type="molecule type" value="Genomic_DNA"/>
</dbReference>
<proteinExistence type="inferred from homology"/>
<keyword evidence="13 14" id="KW-0998">Cell outer membrane</keyword>
<dbReference type="InterPro" id="IPR037066">
    <property type="entry name" value="Plug_dom_sf"/>
</dbReference>
<keyword evidence="5" id="KW-0410">Iron transport</keyword>
<evidence type="ECO:0000256" key="16">
    <source>
        <dbReference type="SAM" id="MobiDB-lite"/>
    </source>
</evidence>
<dbReference type="PROSITE" id="PS52016">
    <property type="entry name" value="TONB_DEPENDENT_REC_3"/>
    <property type="match status" value="1"/>
</dbReference>
<feature type="domain" description="TonB-dependent receptor-like beta-barrel" evidence="17">
    <location>
        <begin position="283"/>
        <end position="690"/>
    </location>
</feature>
<dbReference type="Pfam" id="PF07715">
    <property type="entry name" value="Plug"/>
    <property type="match status" value="1"/>
</dbReference>
<dbReference type="InterPro" id="IPR036942">
    <property type="entry name" value="Beta-barrel_TonB_sf"/>
</dbReference>
<dbReference type="PANTHER" id="PTHR32552">
    <property type="entry name" value="FERRICHROME IRON RECEPTOR-RELATED"/>
    <property type="match status" value="1"/>
</dbReference>
<comment type="subcellular location">
    <subcellularLocation>
        <location evidence="1 14">Cell outer membrane</location>
        <topology evidence="1 14">Multi-pass membrane protein</topology>
    </subcellularLocation>
</comment>
<evidence type="ECO:0000256" key="9">
    <source>
        <dbReference type="ARBA" id="ARBA00023065"/>
    </source>
</evidence>
<keyword evidence="9" id="KW-0406">Ion transport</keyword>
<evidence type="ECO:0000256" key="4">
    <source>
        <dbReference type="ARBA" id="ARBA00022452"/>
    </source>
</evidence>
<reference evidence="19 20" key="1">
    <citation type="submission" date="2019-02" db="EMBL/GenBank/DDBJ databases">
        <title>Draft Genome Sequences of Six Type Strains of the Genus Massilia.</title>
        <authorList>
            <person name="Miess H."/>
            <person name="Frediansyhah A."/>
            <person name="Gross H."/>
        </authorList>
    </citation>
    <scope>NUCLEOTIDE SEQUENCE [LARGE SCALE GENOMIC DNA]</scope>
    <source>
        <strain evidence="19 20">DSM 17472</strain>
    </source>
</reference>
<keyword evidence="6 14" id="KW-0812">Transmembrane</keyword>
<evidence type="ECO:0000256" key="12">
    <source>
        <dbReference type="ARBA" id="ARBA00023170"/>
    </source>
</evidence>
<evidence type="ECO:0000256" key="5">
    <source>
        <dbReference type="ARBA" id="ARBA00022496"/>
    </source>
</evidence>
<dbReference type="Gene3D" id="2.40.170.20">
    <property type="entry name" value="TonB-dependent receptor, beta-barrel domain"/>
    <property type="match status" value="1"/>
</dbReference>
<evidence type="ECO:0000256" key="10">
    <source>
        <dbReference type="ARBA" id="ARBA00023077"/>
    </source>
</evidence>
<feature type="compositionally biased region" description="Basic residues" evidence="16">
    <location>
        <begin position="13"/>
        <end position="23"/>
    </location>
</feature>
<evidence type="ECO:0000256" key="14">
    <source>
        <dbReference type="PROSITE-ProRule" id="PRU01360"/>
    </source>
</evidence>
<gene>
    <name evidence="19" type="ORF">EYF70_25730</name>
</gene>
<evidence type="ECO:0000259" key="18">
    <source>
        <dbReference type="Pfam" id="PF07715"/>
    </source>
</evidence>
<evidence type="ECO:0000256" key="15">
    <source>
        <dbReference type="RuleBase" id="RU003357"/>
    </source>
</evidence>
<evidence type="ECO:0000256" key="6">
    <source>
        <dbReference type="ARBA" id="ARBA00022692"/>
    </source>
</evidence>
<feature type="region of interest" description="Disordered" evidence="16">
    <location>
        <begin position="1"/>
        <end position="23"/>
    </location>
</feature>
<evidence type="ECO:0000256" key="1">
    <source>
        <dbReference type="ARBA" id="ARBA00004571"/>
    </source>
</evidence>
<evidence type="ECO:0000256" key="3">
    <source>
        <dbReference type="ARBA" id="ARBA00022448"/>
    </source>
</evidence>
<dbReference type="InterPro" id="IPR000531">
    <property type="entry name" value="Beta-barrel_TonB"/>
</dbReference>
<keyword evidence="10 15" id="KW-0798">TonB box</keyword>
<keyword evidence="12 19" id="KW-0675">Receptor</keyword>
<comment type="similarity">
    <text evidence="2 14 15">Belongs to the TonB-dependent receptor family.</text>
</comment>
<keyword evidence="3 14" id="KW-0813">Transport</keyword>
<protein>
    <submittedName>
        <fullName evidence="19">TonB-dependent receptor</fullName>
    </submittedName>
</protein>